<keyword evidence="1" id="KW-0732">Signal</keyword>
<evidence type="ECO:0000313" key="3">
    <source>
        <dbReference type="WBParaSite" id="L893_g8411.t1"/>
    </source>
</evidence>
<protein>
    <submittedName>
        <fullName evidence="3">Secreted protein</fullName>
    </submittedName>
</protein>
<feature type="signal peptide" evidence="1">
    <location>
        <begin position="1"/>
        <end position="20"/>
    </location>
</feature>
<dbReference type="AlphaFoldDB" id="A0A1I8ARA5"/>
<keyword evidence="2" id="KW-1185">Reference proteome</keyword>
<dbReference type="WBParaSite" id="L893_g8411.t1">
    <property type="protein sequence ID" value="L893_g8411.t1"/>
    <property type="gene ID" value="L893_g8411"/>
</dbReference>
<accession>A0A1I8ARA5</accession>
<organism evidence="2 3">
    <name type="scientific">Steinernema glaseri</name>
    <dbReference type="NCBI Taxonomy" id="37863"/>
    <lineage>
        <taxon>Eukaryota</taxon>
        <taxon>Metazoa</taxon>
        <taxon>Ecdysozoa</taxon>
        <taxon>Nematoda</taxon>
        <taxon>Chromadorea</taxon>
        <taxon>Rhabditida</taxon>
        <taxon>Tylenchina</taxon>
        <taxon>Panagrolaimomorpha</taxon>
        <taxon>Strongyloidoidea</taxon>
        <taxon>Steinernematidae</taxon>
        <taxon>Steinernema</taxon>
    </lineage>
</organism>
<dbReference type="Proteomes" id="UP000095287">
    <property type="component" value="Unplaced"/>
</dbReference>
<feature type="chain" id="PRO_5009314967" evidence="1">
    <location>
        <begin position="21"/>
        <end position="118"/>
    </location>
</feature>
<name>A0A1I8ARA5_9BILA</name>
<sequence length="118" mass="13780">MTKMTQTVVILAACFSLGLAYMKFENASSGVVVNSYYHDETWNLCFAYRFTKKEGDELPVYTSRTECEEDNAYEDMGPCYGPDDNTERGRCWRDEDEEYYEDEVLSLFVYSRITVPKH</sequence>
<reference evidence="3" key="1">
    <citation type="submission" date="2016-11" db="UniProtKB">
        <authorList>
            <consortium name="WormBaseParasite"/>
        </authorList>
    </citation>
    <scope>IDENTIFICATION</scope>
</reference>
<evidence type="ECO:0000313" key="2">
    <source>
        <dbReference type="Proteomes" id="UP000095287"/>
    </source>
</evidence>
<proteinExistence type="predicted"/>
<evidence type="ECO:0000256" key="1">
    <source>
        <dbReference type="SAM" id="SignalP"/>
    </source>
</evidence>